<sequence length="38" mass="4406">MLPPGTQIDQLQSYLTDDEQLKIEAPYVEQKEARKSIE</sequence>
<proteinExistence type="predicted"/>
<dbReference type="EMBL" id="CAJNOO010001953">
    <property type="protein sequence ID" value="CAF1219465.1"/>
    <property type="molecule type" value="Genomic_DNA"/>
</dbReference>
<accession>A0A814XRG6</accession>
<dbReference type="OrthoDB" id="1431247at2759"/>
<feature type="non-terminal residue" evidence="1">
    <location>
        <position position="38"/>
    </location>
</feature>
<comment type="caution">
    <text evidence="1">The sequence shown here is derived from an EMBL/GenBank/DDBJ whole genome shotgun (WGS) entry which is preliminary data.</text>
</comment>
<evidence type="ECO:0000313" key="2">
    <source>
        <dbReference type="Proteomes" id="UP000663882"/>
    </source>
</evidence>
<dbReference type="Proteomes" id="UP000663882">
    <property type="component" value="Unassembled WGS sequence"/>
</dbReference>
<organism evidence="1 2">
    <name type="scientific">Rotaria sordida</name>
    <dbReference type="NCBI Taxonomy" id="392033"/>
    <lineage>
        <taxon>Eukaryota</taxon>
        <taxon>Metazoa</taxon>
        <taxon>Spiralia</taxon>
        <taxon>Gnathifera</taxon>
        <taxon>Rotifera</taxon>
        <taxon>Eurotatoria</taxon>
        <taxon>Bdelloidea</taxon>
        <taxon>Philodinida</taxon>
        <taxon>Philodinidae</taxon>
        <taxon>Rotaria</taxon>
    </lineage>
</organism>
<gene>
    <name evidence="1" type="ORF">RFH988_LOCUS25562</name>
</gene>
<name>A0A814XRG6_9BILA</name>
<reference evidence="1" key="1">
    <citation type="submission" date="2021-02" db="EMBL/GenBank/DDBJ databases">
        <authorList>
            <person name="Nowell W R."/>
        </authorList>
    </citation>
    <scope>NUCLEOTIDE SEQUENCE</scope>
</reference>
<evidence type="ECO:0000313" key="1">
    <source>
        <dbReference type="EMBL" id="CAF1219465.1"/>
    </source>
</evidence>
<dbReference type="AlphaFoldDB" id="A0A814XRG6"/>
<protein>
    <submittedName>
        <fullName evidence="1">Uncharacterized protein</fullName>
    </submittedName>
</protein>